<evidence type="ECO:0000313" key="3">
    <source>
        <dbReference type="Proteomes" id="UP001209803"/>
    </source>
</evidence>
<keyword evidence="1" id="KW-1133">Transmembrane helix</keyword>
<accession>A0ABY8F408</accession>
<proteinExistence type="predicted"/>
<keyword evidence="1" id="KW-0812">Transmembrane</keyword>
<protein>
    <submittedName>
        <fullName evidence="2">Uncharacterized protein</fullName>
    </submittedName>
</protein>
<dbReference type="EMBL" id="CP120863">
    <property type="protein sequence ID" value="WFE89961.1"/>
    <property type="molecule type" value="Genomic_DNA"/>
</dbReference>
<reference evidence="2 3" key="1">
    <citation type="submission" date="2023-03" db="EMBL/GenBank/DDBJ databases">
        <title>Roseibium porphyridii sp. nov. and Roseibium rhodosorbium sp. nov. isolated from marine algae, Porphyridium cruentum and Rhodosorus marinus, respectively.</title>
        <authorList>
            <person name="Lee M.W."/>
            <person name="Choi B.J."/>
            <person name="Lee J.K."/>
            <person name="Choi D.G."/>
            <person name="Baek J.H."/>
            <person name="Bayburt H."/>
            <person name="Kim J.M."/>
            <person name="Han D.M."/>
            <person name="Kim K.H."/>
            <person name="Jeon C.O."/>
        </authorList>
    </citation>
    <scope>NUCLEOTIDE SEQUENCE [LARGE SCALE GENOMIC DNA]</scope>
    <source>
        <strain evidence="2 3">KMA01</strain>
    </source>
</reference>
<name>A0ABY8F408_9HYPH</name>
<sequence>MMVGFFAGTILYGAVTLLFLIVSSAELLGNRLSTPSRLLGVLVTSVFWPITLVVLGFTSLATTLNKQLKSIEWQGPFGASQELN</sequence>
<dbReference type="Proteomes" id="UP001209803">
    <property type="component" value="Chromosome"/>
</dbReference>
<evidence type="ECO:0000256" key="1">
    <source>
        <dbReference type="SAM" id="Phobius"/>
    </source>
</evidence>
<organism evidence="2 3">
    <name type="scientific">Roseibium porphyridii</name>
    <dbReference type="NCBI Taxonomy" id="2866279"/>
    <lineage>
        <taxon>Bacteria</taxon>
        <taxon>Pseudomonadati</taxon>
        <taxon>Pseudomonadota</taxon>
        <taxon>Alphaproteobacteria</taxon>
        <taxon>Hyphomicrobiales</taxon>
        <taxon>Stappiaceae</taxon>
        <taxon>Roseibium</taxon>
    </lineage>
</organism>
<dbReference type="RefSeq" id="WP_152498979.1">
    <property type="nucleotide sequence ID" value="NZ_CP120863.1"/>
</dbReference>
<feature type="transmembrane region" description="Helical" evidence="1">
    <location>
        <begin position="41"/>
        <end position="64"/>
    </location>
</feature>
<gene>
    <name evidence="2" type="ORF">K1718_01000</name>
</gene>
<evidence type="ECO:0000313" key="2">
    <source>
        <dbReference type="EMBL" id="WFE89961.1"/>
    </source>
</evidence>
<keyword evidence="3" id="KW-1185">Reference proteome</keyword>
<keyword evidence="1" id="KW-0472">Membrane</keyword>